<comment type="cofactor">
    <cofactor evidence="1">
        <name>a divalent metal cation</name>
        <dbReference type="ChEBI" id="CHEBI:60240"/>
    </cofactor>
</comment>
<proteinExistence type="predicted"/>
<name>A0A0C9VUB3_SPHS4</name>
<dbReference type="Pfam" id="PF13359">
    <property type="entry name" value="DDE_Tnp_4"/>
    <property type="match status" value="1"/>
</dbReference>
<evidence type="ECO:0000256" key="2">
    <source>
        <dbReference type="ARBA" id="ARBA00022723"/>
    </source>
</evidence>
<keyword evidence="5" id="KW-1185">Reference proteome</keyword>
<dbReference type="OrthoDB" id="2649667at2759"/>
<gene>
    <name evidence="4" type="ORF">M422DRAFT_255128</name>
</gene>
<dbReference type="Proteomes" id="UP000054279">
    <property type="component" value="Unassembled WGS sequence"/>
</dbReference>
<sequence>MLVPLFAGPGFYSNSWYNWKSNYSLNVQLISTPNLQIIDYDVGLPGSQHNTTAWKETQIPHERLTLLEDGEWVWADTAYPWQTWCQAPYKKPEKDTQENGQFNHYLSRVHVRSEHCVGFFKGRWSSMQGLHLHINNPTHIHLATIWITTCIILHNFTMQHEEGEDLDSNEF</sequence>
<dbReference type="AlphaFoldDB" id="A0A0C9VUB3"/>
<dbReference type="GO" id="GO:0046872">
    <property type="term" value="F:metal ion binding"/>
    <property type="evidence" value="ECO:0007669"/>
    <property type="project" value="UniProtKB-KW"/>
</dbReference>
<dbReference type="InterPro" id="IPR027806">
    <property type="entry name" value="HARBI1_dom"/>
</dbReference>
<evidence type="ECO:0000313" key="5">
    <source>
        <dbReference type="Proteomes" id="UP000054279"/>
    </source>
</evidence>
<dbReference type="HOGENOM" id="CLU_018552_1_1_1"/>
<feature type="domain" description="DDE Tnp4" evidence="3">
    <location>
        <begin position="14"/>
        <end position="155"/>
    </location>
</feature>
<evidence type="ECO:0000256" key="1">
    <source>
        <dbReference type="ARBA" id="ARBA00001968"/>
    </source>
</evidence>
<dbReference type="EMBL" id="KN837134">
    <property type="protein sequence ID" value="KIJ41811.1"/>
    <property type="molecule type" value="Genomic_DNA"/>
</dbReference>
<accession>A0A0C9VUB3</accession>
<evidence type="ECO:0000259" key="3">
    <source>
        <dbReference type="Pfam" id="PF13359"/>
    </source>
</evidence>
<reference evidence="4 5" key="1">
    <citation type="submission" date="2014-06" db="EMBL/GenBank/DDBJ databases">
        <title>Evolutionary Origins and Diversification of the Mycorrhizal Mutualists.</title>
        <authorList>
            <consortium name="DOE Joint Genome Institute"/>
            <consortium name="Mycorrhizal Genomics Consortium"/>
            <person name="Kohler A."/>
            <person name="Kuo A."/>
            <person name="Nagy L.G."/>
            <person name="Floudas D."/>
            <person name="Copeland A."/>
            <person name="Barry K.W."/>
            <person name="Cichocki N."/>
            <person name="Veneault-Fourrey C."/>
            <person name="LaButti K."/>
            <person name="Lindquist E.A."/>
            <person name="Lipzen A."/>
            <person name="Lundell T."/>
            <person name="Morin E."/>
            <person name="Murat C."/>
            <person name="Riley R."/>
            <person name="Ohm R."/>
            <person name="Sun H."/>
            <person name="Tunlid A."/>
            <person name="Henrissat B."/>
            <person name="Grigoriev I.V."/>
            <person name="Hibbett D.S."/>
            <person name="Martin F."/>
        </authorList>
    </citation>
    <scope>NUCLEOTIDE SEQUENCE [LARGE SCALE GENOMIC DNA]</scope>
    <source>
        <strain evidence="4 5">SS14</strain>
    </source>
</reference>
<keyword evidence="2" id="KW-0479">Metal-binding</keyword>
<evidence type="ECO:0000313" key="4">
    <source>
        <dbReference type="EMBL" id="KIJ41811.1"/>
    </source>
</evidence>
<protein>
    <recommendedName>
        <fullName evidence="3">DDE Tnp4 domain-containing protein</fullName>
    </recommendedName>
</protein>
<organism evidence="4 5">
    <name type="scientific">Sphaerobolus stellatus (strain SS14)</name>
    <dbReference type="NCBI Taxonomy" id="990650"/>
    <lineage>
        <taxon>Eukaryota</taxon>
        <taxon>Fungi</taxon>
        <taxon>Dikarya</taxon>
        <taxon>Basidiomycota</taxon>
        <taxon>Agaricomycotina</taxon>
        <taxon>Agaricomycetes</taxon>
        <taxon>Phallomycetidae</taxon>
        <taxon>Geastrales</taxon>
        <taxon>Sphaerobolaceae</taxon>
        <taxon>Sphaerobolus</taxon>
    </lineage>
</organism>